<dbReference type="AlphaFoldDB" id="F6GTL9"/>
<sequence length="30" mass="3197">MLCIVLAGSPSSGLRIELRGVSRRTIVPSQ</sequence>
<dbReference type="PaxDb" id="29760-VIT_17s0000g10030.t01"/>
<proteinExistence type="predicted"/>
<dbReference type="HOGENOM" id="CLU_3407140_0_0_1"/>
<dbReference type="Proteomes" id="UP000009183">
    <property type="component" value="Chromosome 17"/>
</dbReference>
<dbReference type="EMBL" id="FN594950">
    <property type="protein sequence ID" value="CCB42903.1"/>
    <property type="molecule type" value="Genomic_DNA"/>
</dbReference>
<reference evidence="2" key="1">
    <citation type="journal article" date="2007" name="Nature">
        <title>The grapevine genome sequence suggests ancestral hexaploidization in major angiosperm phyla.</title>
        <authorList>
            <consortium name="The French-Italian Public Consortium for Grapevine Genome Characterization."/>
            <person name="Jaillon O."/>
            <person name="Aury J.-M."/>
            <person name="Noel B."/>
            <person name="Policriti A."/>
            <person name="Clepet C."/>
            <person name="Casagrande A."/>
            <person name="Choisne N."/>
            <person name="Aubourg S."/>
            <person name="Vitulo N."/>
            <person name="Jubin C."/>
            <person name="Vezzi A."/>
            <person name="Legeai F."/>
            <person name="Hugueney P."/>
            <person name="Dasilva C."/>
            <person name="Horner D."/>
            <person name="Mica E."/>
            <person name="Jublot D."/>
            <person name="Poulain J."/>
            <person name="Bruyere C."/>
            <person name="Billault A."/>
            <person name="Segurens B."/>
            <person name="Gouyvenoux M."/>
            <person name="Ugarte E."/>
            <person name="Cattonaro F."/>
            <person name="Anthouard V."/>
            <person name="Vico V."/>
            <person name="Del Fabbro C."/>
            <person name="Alaux M."/>
            <person name="Di Gaspero G."/>
            <person name="Dumas V."/>
            <person name="Felice N."/>
            <person name="Paillard S."/>
            <person name="Juman I."/>
            <person name="Moroldo M."/>
            <person name="Scalabrin S."/>
            <person name="Canaguier A."/>
            <person name="Le Clainche I."/>
            <person name="Malacrida G."/>
            <person name="Durand E."/>
            <person name="Pesole G."/>
            <person name="Laucou V."/>
            <person name="Chatelet P."/>
            <person name="Merdinoglu D."/>
            <person name="Delledonne M."/>
            <person name="Pezzotti M."/>
            <person name="Lecharny A."/>
            <person name="Scarpelli C."/>
            <person name="Artiguenave F."/>
            <person name="Pe M.E."/>
            <person name="Valle G."/>
            <person name="Morgante M."/>
            <person name="Caboche M."/>
            <person name="Adam-Blondon A.-F."/>
            <person name="Weissenbach J."/>
            <person name="Quetier F."/>
            <person name="Wincker P."/>
        </authorList>
    </citation>
    <scope>NUCLEOTIDE SEQUENCE [LARGE SCALE GENOMIC DNA]</scope>
    <source>
        <strain evidence="2">cv. Pinot noir / PN40024</strain>
    </source>
</reference>
<evidence type="ECO:0000313" key="1">
    <source>
        <dbReference type="EMBL" id="CCB42903.1"/>
    </source>
</evidence>
<evidence type="ECO:0000313" key="2">
    <source>
        <dbReference type="Proteomes" id="UP000009183"/>
    </source>
</evidence>
<protein>
    <submittedName>
        <fullName evidence="1">Uncharacterized protein</fullName>
    </submittedName>
</protein>
<dbReference type="InParanoid" id="F6GTL9"/>
<organism evidence="1 2">
    <name type="scientific">Vitis vinifera</name>
    <name type="common">Grape</name>
    <dbReference type="NCBI Taxonomy" id="29760"/>
    <lineage>
        <taxon>Eukaryota</taxon>
        <taxon>Viridiplantae</taxon>
        <taxon>Streptophyta</taxon>
        <taxon>Embryophyta</taxon>
        <taxon>Tracheophyta</taxon>
        <taxon>Spermatophyta</taxon>
        <taxon>Magnoliopsida</taxon>
        <taxon>eudicotyledons</taxon>
        <taxon>Gunneridae</taxon>
        <taxon>Pentapetalae</taxon>
        <taxon>rosids</taxon>
        <taxon>Vitales</taxon>
        <taxon>Vitaceae</taxon>
        <taxon>Viteae</taxon>
        <taxon>Vitis</taxon>
    </lineage>
</organism>
<name>F6GTL9_VITVI</name>
<gene>
    <name evidence="1" type="ordered locus">VIT_17s0000g10030</name>
</gene>
<keyword evidence="2" id="KW-1185">Reference proteome</keyword>
<accession>F6GTL9</accession>